<dbReference type="OrthoDB" id="9807387at2"/>
<dbReference type="InterPro" id="IPR000868">
    <property type="entry name" value="Isochorismatase-like_dom"/>
</dbReference>
<dbReference type="EMBL" id="FPCH01000003">
    <property type="protein sequence ID" value="SFV38157.1"/>
    <property type="molecule type" value="Genomic_DNA"/>
</dbReference>
<dbReference type="STRING" id="51670.SAMN04488557_3560"/>
<dbReference type="Gene3D" id="3.40.50.850">
    <property type="entry name" value="Isochorismatase-like"/>
    <property type="match status" value="1"/>
</dbReference>
<accession>A0A1I7NU23</accession>
<dbReference type="InterPro" id="IPR050272">
    <property type="entry name" value="Isochorismatase-like_hydrls"/>
</dbReference>
<reference evidence="4" key="1">
    <citation type="submission" date="2016-10" db="EMBL/GenBank/DDBJ databases">
        <authorList>
            <person name="Varghese N."/>
            <person name="Submissions S."/>
        </authorList>
    </citation>
    <scope>NUCLEOTIDE SEQUENCE [LARGE SCALE GENOMIC DNA]</scope>
    <source>
        <strain evidence="4">DSM 1565</strain>
    </source>
</reference>
<evidence type="ECO:0000259" key="2">
    <source>
        <dbReference type="Pfam" id="PF00857"/>
    </source>
</evidence>
<dbReference type="Pfam" id="PF00857">
    <property type="entry name" value="Isochorismatase"/>
    <property type="match status" value="1"/>
</dbReference>
<organism evidence="3 4">
    <name type="scientific">Hyphomicrobium facile</name>
    <dbReference type="NCBI Taxonomy" id="51670"/>
    <lineage>
        <taxon>Bacteria</taxon>
        <taxon>Pseudomonadati</taxon>
        <taxon>Pseudomonadota</taxon>
        <taxon>Alphaproteobacteria</taxon>
        <taxon>Hyphomicrobiales</taxon>
        <taxon>Hyphomicrobiaceae</taxon>
        <taxon>Hyphomicrobium</taxon>
    </lineage>
</organism>
<evidence type="ECO:0000313" key="4">
    <source>
        <dbReference type="Proteomes" id="UP000199423"/>
    </source>
</evidence>
<dbReference type="SUPFAM" id="SSF52499">
    <property type="entry name" value="Isochorismatase-like hydrolases"/>
    <property type="match status" value="1"/>
</dbReference>
<feature type="domain" description="Isochorismatase-like" evidence="2">
    <location>
        <begin position="24"/>
        <end position="212"/>
    </location>
</feature>
<sequence>MTKHFIEANPYPWPHNGDLRPETTALLIIDMQRDFCDPHGYLASSGYDIAGTRAIVPVVTSVYQQVRSWGGLVIYTREGHRPDLSDLPPLKAWRSRRGGGEIGTPGPMGRLLVRGEHGWDIIDELKPQSGDVVVDKPGYSAFYATDLERILSTRGIRNLILTGVTTDVCVHSTLRDAVDRNYECLVIEDACAASVPENHAAALRTIATEGGIFGAVANSASLNLKPKS</sequence>
<name>A0A1I7NU23_9HYPH</name>
<dbReference type="PANTHER" id="PTHR43540:SF9">
    <property type="entry name" value="FAMILY HYDROLASE, PUTATIVE (AFU_ORTHOLOGUE AFUA_2G08700)-RELATED"/>
    <property type="match status" value="1"/>
</dbReference>
<proteinExistence type="predicted"/>
<dbReference type="PANTHER" id="PTHR43540">
    <property type="entry name" value="PEROXYUREIDOACRYLATE/UREIDOACRYLATE AMIDOHYDROLASE-RELATED"/>
    <property type="match status" value="1"/>
</dbReference>
<dbReference type="Proteomes" id="UP000199423">
    <property type="component" value="Unassembled WGS sequence"/>
</dbReference>
<dbReference type="GO" id="GO:0016787">
    <property type="term" value="F:hydrolase activity"/>
    <property type="evidence" value="ECO:0007669"/>
    <property type="project" value="UniProtKB-KW"/>
</dbReference>
<dbReference type="InterPro" id="IPR036380">
    <property type="entry name" value="Isochorismatase-like_sf"/>
</dbReference>
<dbReference type="CDD" id="cd00431">
    <property type="entry name" value="cysteine_hydrolases"/>
    <property type="match status" value="1"/>
</dbReference>
<evidence type="ECO:0000313" key="3">
    <source>
        <dbReference type="EMBL" id="SFV38157.1"/>
    </source>
</evidence>
<dbReference type="RefSeq" id="WP_092869005.1">
    <property type="nucleotide sequence ID" value="NZ_FPCH01000003.1"/>
</dbReference>
<keyword evidence="1" id="KW-0378">Hydrolase</keyword>
<keyword evidence="4" id="KW-1185">Reference proteome</keyword>
<dbReference type="AlphaFoldDB" id="A0A1I7NU23"/>
<protein>
    <submittedName>
        <fullName evidence="3">Nicotinamidase-related amidase</fullName>
    </submittedName>
</protein>
<evidence type="ECO:0000256" key="1">
    <source>
        <dbReference type="ARBA" id="ARBA00022801"/>
    </source>
</evidence>
<gene>
    <name evidence="3" type="ORF">SAMN04488557_3560</name>
</gene>